<keyword evidence="2" id="KW-1185">Reference proteome</keyword>
<proteinExistence type="predicted"/>
<name>A0ABW7GYU4_9BURK</name>
<evidence type="ECO:0000313" key="2">
    <source>
        <dbReference type="Proteomes" id="UP001606303"/>
    </source>
</evidence>
<dbReference type="EMBL" id="JBIGIB010000003">
    <property type="protein sequence ID" value="MFG6467157.1"/>
    <property type="molecule type" value="Genomic_DNA"/>
</dbReference>
<comment type="caution">
    <text evidence="1">The sequence shown here is derived from an EMBL/GenBank/DDBJ whole genome shotgun (WGS) entry which is preliminary data.</text>
</comment>
<reference evidence="1 2" key="1">
    <citation type="submission" date="2024-08" db="EMBL/GenBank/DDBJ databases">
        <authorList>
            <person name="Lu H."/>
        </authorList>
    </citation>
    <scope>NUCLEOTIDE SEQUENCE [LARGE SCALE GENOMIC DNA]</scope>
    <source>
        <strain evidence="1 2">BYS87W</strain>
    </source>
</reference>
<dbReference type="RefSeq" id="WP_394384491.1">
    <property type="nucleotide sequence ID" value="NZ_JBIGIB010000003.1"/>
</dbReference>
<protein>
    <submittedName>
        <fullName evidence="1">Uncharacterized protein</fullName>
    </submittedName>
</protein>
<evidence type="ECO:0000313" key="1">
    <source>
        <dbReference type="EMBL" id="MFG6467157.1"/>
    </source>
</evidence>
<dbReference type="Proteomes" id="UP001606303">
    <property type="component" value="Unassembled WGS sequence"/>
</dbReference>
<accession>A0ABW7GYU4</accession>
<organism evidence="1 2">
    <name type="scientific">Pelomonas baiyunensis</name>
    <dbReference type="NCBI Taxonomy" id="3299026"/>
    <lineage>
        <taxon>Bacteria</taxon>
        <taxon>Pseudomonadati</taxon>
        <taxon>Pseudomonadota</taxon>
        <taxon>Betaproteobacteria</taxon>
        <taxon>Burkholderiales</taxon>
        <taxon>Sphaerotilaceae</taxon>
        <taxon>Roseateles</taxon>
    </lineage>
</organism>
<gene>
    <name evidence="1" type="ORF">ACG01O_11110</name>
</gene>
<sequence length="599" mass="64660">MSYVIHLFEHPGPATLAEAASLHERLSATPAGRNERLLRWANAMQARFPADHAGWLEGAPDGDTGGSAVLSVGLTHAGLDRLLPAAVSLALPLGLCLFDEQAGRCYLPGGWALTPRGRFALKPAAAAPAAAPTAPAPAAPAAPRLEPGSGPWALQRLLKRMAPELEAHGFRAFHRMSRLRFARTVPMGIQSLTLVAWDGPKIQPSVELEPLLPHALVRAIRPGRTLPCHTHRLGGLPRFGAAAQERPDPWYTVRCSEHEIDALADALLAWFVDAFIPLLEACRDLPGILRCEGPQEALPAHVGTNRTQLALQHWVHGGDLSDAARRVATLTGTRPEIALRAAQVLQAQSRWAGTWRPMAAPSQLYDEDEAVSAPALAEAALPRLLGVAQAHGFQLVEQGPLMLRLRRQSTEVEQTLCVEVKPLSLPGAELKVEMLWQAPALTAHWLATLPGAPAALGTWQDSGPPSYRWLRGPLELLGIDSGDLNLQVQWPDELADHVQFAEQALRDSMVRAFDPALRWQGLAAQLPSAQDFSRWAGMHWMSSSLSLLQPGGWAAVLMLASLYRQDAAAYAQALRAAHLADTLEPLLQAVEAGRGAPQR</sequence>